<evidence type="ECO:0000256" key="6">
    <source>
        <dbReference type="RuleBase" id="RU000356"/>
    </source>
</evidence>
<dbReference type="Pfam" id="PF00042">
    <property type="entry name" value="Globin"/>
    <property type="match status" value="1"/>
</dbReference>
<dbReference type="Proteomes" id="UP000015102">
    <property type="component" value="Unassembled WGS sequence"/>
</dbReference>
<dbReference type="EnsemblMetazoa" id="MESCA001967-RA">
    <property type="protein sequence ID" value="MESCA001967-PA"/>
    <property type="gene ID" value="MESCA001967"/>
</dbReference>
<evidence type="ECO:0000259" key="7">
    <source>
        <dbReference type="PROSITE" id="PS01033"/>
    </source>
</evidence>
<dbReference type="CDD" id="cd01040">
    <property type="entry name" value="Mb-like"/>
    <property type="match status" value="1"/>
</dbReference>
<evidence type="ECO:0000256" key="5">
    <source>
        <dbReference type="ARBA" id="ARBA00023004"/>
    </source>
</evidence>
<dbReference type="InterPro" id="IPR009050">
    <property type="entry name" value="Globin-like_sf"/>
</dbReference>
<dbReference type="InterPro" id="IPR000971">
    <property type="entry name" value="Globin"/>
</dbReference>
<proteinExistence type="inferred from homology"/>
<organism evidence="8 9">
    <name type="scientific">Megaselia scalaris</name>
    <name type="common">Humpbacked fly</name>
    <name type="synonym">Phora scalaris</name>
    <dbReference type="NCBI Taxonomy" id="36166"/>
    <lineage>
        <taxon>Eukaryota</taxon>
        <taxon>Metazoa</taxon>
        <taxon>Ecdysozoa</taxon>
        <taxon>Arthropoda</taxon>
        <taxon>Hexapoda</taxon>
        <taxon>Insecta</taxon>
        <taxon>Pterygota</taxon>
        <taxon>Neoptera</taxon>
        <taxon>Endopterygota</taxon>
        <taxon>Diptera</taxon>
        <taxon>Brachycera</taxon>
        <taxon>Muscomorpha</taxon>
        <taxon>Platypezoidea</taxon>
        <taxon>Phoridae</taxon>
        <taxon>Megaseliini</taxon>
        <taxon>Megaselia</taxon>
    </lineage>
</organism>
<evidence type="ECO:0000256" key="3">
    <source>
        <dbReference type="ARBA" id="ARBA00022621"/>
    </source>
</evidence>
<dbReference type="InterPro" id="IPR012292">
    <property type="entry name" value="Globin/Proto"/>
</dbReference>
<dbReference type="PANTHER" id="PTHR47217:SF1">
    <property type="entry name" value="GLOBIN-LIKE PROTEIN"/>
    <property type="match status" value="1"/>
</dbReference>
<dbReference type="AlphaFoldDB" id="T1GF38"/>
<evidence type="ECO:0000313" key="8">
    <source>
        <dbReference type="EnsemblMetazoa" id="MESCA001967-PA"/>
    </source>
</evidence>
<dbReference type="GO" id="GO:0046872">
    <property type="term" value="F:metal ion binding"/>
    <property type="evidence" value="ECO:0007669"/>
    <property type="project" value="UniProtKB-KW"/>
</dbReference>
<evidence type="ECO:0000256" key="1">
    <source>
        <dbReference type="ARBA" id="ARBA00022448"/>
    </source>
</evidence>
<keyword evidence="9" id="KW-1185">Reference proteome</keyword>
<dbReference type="GO" id="GO:0005344">
    <property type="term" value="F:oxygen carrier activity"/>
    <property type="evidence" value="ECO:0007669"/>
    <property type="project" value="UniProtKB-KW"/>
</dbReference>
<evidence type="ECO:0000256" key="2">
    <source>
        <dbReference type="ARBA" id="ARBA00022617"/>
    </source>
</evidence>
<dbReference type="InterPro" id="IPR044399">
    <property type="entry name" value="Mb-like_M"/>
</dbReference>
<keyword evidence="1 6" id="KW-0813">Transport</keyword>
<sequence>MDLDISEKEVLEIKRTWKIPMADPLTSGETMLLKLFERYPANQKKFQDLKDLPFKDLKDSPKFKFHSVRIMKAFDEAIQSLGTQNAGMVLHEIFEKVAVSHHKRGISKESHNQLKEVIIETLVGVCDLNDFQKGAWEKVMESIFNVIYSENWIL</sequence>
<keyword evidence="5" id="KW-0408">Iron</keyword>
<dbReference type="OMA" id="ALIESTW"/>
<dbReference type="PANTHER" id="PTHR47217">
    <property type="entry name" value="GLOBIN-LIKE PROTEIN"/>
    <property type="match status" value="1"/>
</dbReference>
<dbReference type="Gene3D" id="1.10.490.10">
    <property type="entry name" value="Globins"/>
    <property type="match status" value="1"/>
</dbReference>
<keyword evidence="2 6" id="KW-0349">Heme</keyword>
<dbReference type="EMBL" id="CAQQ02037542">
    <property type="status" value="NOT_ANNOTATED_CDS"/>
    <property type="molecule type" value="Genomic_DNA"/>
</dbReference>
<keyword evidence="3 6" id="KW-0561">Oxygen transport</keyword>
<evidence type="ECO:0000256" key="4">
    <source>
        <dbReference type="ARBA" id="ARBA00022723"/>
    </source>
</evidence>
<dbReference type="GO" id="GO:0020037">
    <property type="term" value="F:heme binding"/>
    <property type="evidence" value="ECO:0007669"/>
    <property type="project" value="InterPro"/>
</dbReference>
<evidence type="ECO:0000313" key="9">
    <source>
        <dbReference type="Proteomes" id="UP000015102"/>
    </source>
</evidence>
<protein>
    <recommendedName>
        <fullName evidence="7">Globin domain-containing protein</fullName>
    </recommendedName>
</protein>
<feature type="domain" description="Globin" evidence="7">
    <location>
        <begin position="4"/>
        <end position="152"/>
    </location>
</feature>
<dbReference type="STRING" id="36166.T1GF38"/>
<reference evidence="9" key="1">
    <citation type="submission" date="2013-02" db="EMBL/GenBank/DDBJ databases">
        <authorList>
            <person name="Hughes D."/>
        </authorList>
    </citation>
    <scope>NUCLEOTIDE SEQUENCE</scope>
    <source>
        <strain>Durham</strain>
        <strain evidence="9">NC isolate 2 -- Noor lab</strain>
    </source>
</reference>
<name>T1GF38_MEGSC</name>
<accession>T1GF38</accession>
<dbReference type="HOGENOM" id="CLU_003827_13_1_1"/>
<dbReference type="PROSITE" id="PS01033">
    <property type="entry name" value="GLOBIN"/>
    <property type="match status" value="1"/>
</dbReference>
<dbReference type="GO" id="GO:0019825">
    <property type="term" value="F:oxygen binding"/>
    <property type="evidence" value="ECO:0007669"/>
    <property type="project" value="InterPro"/>
</dbReference>
<dbReference type="SUPFAM" id="SSF46458">
    <property type="entry name" value="Globin-like"/>
    <property type="match status" value="1"/>
</dbReference>
<keyword evidence="4" id="KW-0479">Metal-binding</keyword>
<comment type="similarity">
    <text evidence="6">Belongs to the globin family.</text>
</comment>
<reference evidence="8" key="2">
    <citation type="submission" date="2015-06" db="UniProtKB">
        <authorList>
            <consortium name="EnsemblMetazoa"/>
        </authorList>
    </citation>
    <scope>IDENTIFICATION</scope>
</reference>